<organism evidence="3 4">
    <name type="scientific">Paraglomus occultum</name>
    <dbReference type="NCBI Taxonomy" id="144539"/>
    <lineage>
        <taxon>Eukaryota</taxon>
        <taxon>Fungi</taxon>
        <taxon>Fungi incertae sedis</taxon>
        <taxon>Mucoromycota</taxon>
        <taxon>Glomeromycotina</taxon>
        <taxon>Glomeromycetes</taxon>
        <taxon>Paraglomerales</taxon>
        <taxon>Paraglomeraceae</taxon>
        <taxon>Paraglomus</taxon>
    </lineage>
</organism>
<evidence type="ECO:0000313" key="4">
    <source>
        <dbReference type="Proteomes" id="UP000789572"/>
    </source>
</evidence>
<gene>
    <name evidence="3" type="ORF">POCULU_LOCUS4636</name>
</gene>
<dbReference type="InterPro" id="IPR000210">
    <property type="entry name" value="BTB/POZ_dom"/>
</dbReference>
<dbReference type="EMBL" id="CAJVPJ010000617">
    <property type="protein sequence ID" value="CAG8543091.1"/>
    <property type="molecule type" value="Genomic_DNA"/>
</dbReference>
<dbReference type="PROSITE" id="PS50097">
    <property type="entry name" value="BTB"/>
    <property type="match status" value="1"/>
</dbReference>
<feature type="domain" description="TLDc" evidence="2">
    <location>
        <begin position="357"/>
        <end position="534"/>
    </location>
</feature>
<name>A0A9N9AW82_9GLOM</name>
<dbReference type="Pfam" id="PF07534">
    <property type="entry name" value="TLD"/>
    <property type="match status" value="1"/>
</dbReference>
<dbReference type="Proteomes" id="UP000789572">
    <property type="component" value="Unassembled WGS sequence"/>
</dbReference>
<dbReference type="SMART" id="SM00225">
    <property type="entry name" value="BTB"/>
    <property type="match status" value="1"/>
</dbReference>
<dbReference type="AlphaFoldDB" id="A0A9N9AW82"/>
<dbReference type="OrthoDB" id="3437866at2759"/>
<dbReference type="Gene3D" id="3.30.710.10">
    <property type="entry name" value="Potassium Channel Kv1.1, Chain A"/>
    <property type="match status" value="1"/>
</dbReference>
<protein>
    <submittedName>
        <fullName evidence="3">552_t:CDS:1</fullName>
    </submittedName>
</protein>
<dbReference type="PROSITE" id="PS51886">
    <property type="entry name" value="TLDC"/>
    <property type="match status" value="1"/>
</dbReference>
<reference evidence="3" key="1">
    <citation type="submission" date="2021-06" db="EMBL/GenBank/DDBJ databases">
        <authorList>
            <person name="Kallberg Y."/>
            <person name="Tangrot J."/>
            <person name="Rosling A."/>
        </authorList>
    </citation>
    <scope>NUCLEOTIDE SEQUENCE</scope>
    <source>
        <strain evidence="3">IA702</strain>
    </source>
</reference>
<proteinExistence type="predicted"/>
<accession>A0A9N9AW82</accession>
<evidence type="ECO:0000313" key="3">
    <source>
        <dbReference type="EMBL" id="CAG8543091.1"/>
    </source>
</evidence>
<comment type="caution">
    <text evidence="3">The sequence shown here is derived from an EMBL/GenBank/DDBJ whole genome shotgun (WGS) entry which is preliminary data.</text>
</comment>
<dbReference type="CDD" id="cd18186">
    <property type="entry name" value="BTB_POZ_ZBTB_KLHL-like"/>
    <property type="match status" value="1"/>
</dbReference>
<dbReference type="InterPro" id="IPR011333">
    <property type="entry name" value="SKP1/BTB/POZ_sf"/>
</dbReference>
<evidence type="ECO:0000259" key="2">
    <source>
        <dbReference type="PROSITE" id="PS51886"/>
    </source>
</evidence>
<dbReference type="Pfam" id="PF00651">
    <property type="entry name" value="BTB"/>
    <property type="match status" value="1"/>
</dbReference>
<dbReference type="InterPro" id="IPR006571">
    <property type="entry name" value="TLDc_dom"/>
</dbReference>
<feature type="domain" description="BTB" evidence="1">
    <location>
        <begin position="68"/>
        <end position="141"/>
    </location>
</feature>
<dbReference type="SUPFAM" id="SSF54695">
    <property type="entry name" value="POZ domain"/>
    <property type="match status" value="1"/>
</dbReference>
<evidence type="ECO:0000259" key="1">
    <source>
        <dbReference type="PROSITE" id="PS50097"/>
    </source>
</evidence>
<sequence length="537" mass="62293">MSALATEGRSIRLQKLFLDFPVQRFRSKVLPPRREQLATDNSSDVTVPSVVPAIKQDSISEIIKNEQRDVRIEVGEGEDTRTFMVHSKVLMGKAEYFEKAFSNRWVRIEDGVKVFKKKFITPAAFEVIIDYFYENKISPNNLSSEATMALLLSADEMCLPILHEIQVCLIKLHSDYLNSQFAYIYSISRDREEFALIQDYCHRTIKVTPEVVFTSNDFMDTEEDVIIEALNARNYVFDEGKVWDMVLDWGINQMLAIMEDEDGEEGGVSINIKRNTVNTFSPRHQIQHWTLHHFSMLSSILSRILPHFRYGEFSKKDFMSKVYPFKQIFPYSMIQDIMGNYKYPQYIPRMPSARPRLLLSDMHLSWLSHTIASETEIDQAQLDSYRTYPRKARHHFRLLLRGTRDGFSSRTFHYRCDERGPTLTLVKPYGTNDIIGGYVSISWLSDCKYHAADSSFLFSIKNERLTLSRNKLSERVMWASLTCGPSFGDEELHLWRDKSTQAFAKCSNKNTVFEKSIGMNGVFAVEEYEVLGLSKLW</sequence>
<keyword evidence="4" id="KW-1185">Reference proteome</keyword>